<keyword evidence="2" id="KW-0472">Membrane</keyword>
<evidence type="ECO:0000256" key="2">
    <source>
        <dbReference type="SAM" id="Phobius"/>
    </source>
</evidence>
<feature type="chain" id="PRO_5039708499" evidence="3">
    <location>
        <begin position="27"/>
        <end position="278"/>
    </location>
</feature>
<dbReference type="AlphaFoldDB" id="A0A9D1DVJ9"/>
<evidence type="ECO:0000313" key="4">
    <source>
        <dbReference type="EMBL" id="HIR59817.1"/>
    </source>
</evidence>
<evidence type="ECO:0000256" key="1">
    <source>
        <dbReference type="SAM" id="MobiDB-lite"/>
    </source>
</evidence>
<evidence type="ECO:0000313" key="5">
    <source>
        <dbReference type="Proteomes" id="UP000824232"/>
    </source>
</evidence>
<keyword evidence="2" id="KW-0812">Transmembrane</keyword>
<feature type="signal peptide" evidence="3">
    <location>
        <begin position="1"/>
        <end position="26"/>
    </location>
</feature>
<dbReference type="Proteomes" id="UP000824232">
    <property type="component" value="Unassembled WGS sequence"/>
</dbReference>
<evidence type="ECO:0000256" key="3">
    <source>
        <dbReference type="SAM" id="SignalP"/>
    </source>
</evidence>
<feature type="region of interest" description="Disordered" evidence="1">
    <location>
        <begin position="216"/>
        <end position="249"/>
    </location>
</feature>
<name>A0A9D1DVJ9_9FIRM</name>
<feature type="transmembrane region" description="Helical" evidence="2">
    <location>
        <begin position="253"/>
        <end position="274"/>
    </location>
</feature>
<protein>
    <submittedName>
        <fullName evidence="4">Uncharacterized protein</fullName>
    </submittedName>
</protein>
<reference evidence="4" key="2">
    <citation type="journal article" date="2021" name="PeerJ">
        <title>Extensive microbial diversity within the chicken gut microbiome revealed by metagenomics and culture.</title>
        <authorList>
            <person name="Gilroy R."/>
            <person name="Ravi A."/>
            <person name="Getino M."/>
            <person name="Pursley I."/>
            <person name="Horton D.L."/>
            <person name="Alikhan N.F."/>
            <person name="Baker D."/>
            <person name="Gharbi K."/>
            <person name="Hall N."/>
            <person name="Watson M."/>
            <person name="Adriaenssens E.M."/>
            <person name="Foster-Nyarko E."/>
            <person name="Jarju S."/>
            <person name="Secka A."/>
            <person name="Antonio M."/>
            <person name="Oren A."/>
            <person name="Chaudhuri R.R."/>
            <person name="La Ragione R."/>
            <person name="Hildebrand F."/>
            <person name="Pallen M.J."/>
        </authorList>
    </citation>
    <scope>NUCLEOTIDE SEQUENCE</scope>
    <source>
        <strain evidence="4">CHK184-20233</strain>
    </source>
</reference>
<reference evidence="4" key="1">
    <citation type="submission" date="2020-10" db="EMBL/GenBank/DDBJ databases">
        <authorList>
            <person name="Gilroy R."/>
        </authorList>
    </citation>
    <scope>NUCLEOTIDE SEQUENCE</scope>
    <source>
        <strain evidence="4">CHK184-20233</strain>
    </source>
</reference>
<keyword evidence="2" id="KW-1133">Transmembrane helix</keyword>
<gene>
    <name evidence="4" type="ORF">IAB38_07220</name>
</gene>
<sequence length="278" mass="30400">MRSAKKVLGMAMVSLFAFVPFLNVSAQTEWTLKDWETENGDYGSVTAVDDNITNIKGSDTATEGMFLGPYSMKSEAKLADGITEDVYIELNKDSMANGELFGLTMSLNDASDSYVTELLVDTQKVNDGYLVTVGLDPDFSYTISEDGVYTYRYTATLEDGKTYLQFSILKWDEVIASTTKIDMGETTAVSAGYMWFCSITAANGINVYTTLPEKPSEEIPVEPVEPTEPSEEVTTPDSENTVEEQNPETSDSIILTVGMLVTSLTLVGFGIKALKKRA</sequence>
<comment type="caution">
    <text evidence="4">The sequence shown here is derived from an EMBL/GenBank/DDBJ whole genome shotgun (WGS) entry which is preliminary data.</text>
</comment>
<keyword evidence="3" id="KW-0732">Signal</keyword>
<dbReference type="EMBL" id="DVHC01000066">
    <property type="protein sequence ID" value="HIR59817.1"/>
    <property type="molecule type" value="Genomic_DNA"/>
</dbReference>
<proteinExistence type="predicted"/>
<organism evidence="4 5">
    <name type="scientific">Candidatus Onthousia excrementipullorum</name>
    <dbReference type="NCBI Taxonomy" id="2840884"/>
    <lineage>
        <taxon>Bacteria</taxon>
        <taxon>Bacillati</taxon>
        <taxon>Bacillota</taxon>
        <taxon>Bacilli</taxon>
        <taxon>Candidatus Onthousia</taxon>
    </lineage>
</organism>
<accession>A0A9D1DVJ9</accession>